<keyword evidence="2" id="KW-0805">Transcription regulation</keyword>
<keyword evidence="3" id="KW-0238">DNA-binding</keyword>
<feature type="compositionally biased region" description="Low complexity" evidence="6">
    <location>
        <begin position="1"/>
        <end position="15"/>
    </location>
</feature>
<organism evidence="9 10">
    <name type="scientific">Actinomyces respiraculi</name>
    <dbReference type="NCBI Taxonomy" id="2744574"/>
    <lineage>
        <taxon>Bacteria</taxon>
        <taxon>Bacillati</taxon>
        <taxon>Actinomycetota</taxon>
        <taxon>Actinomycetes</taxon>
        <taxon>Actinomycetales</taxon>
        <taxon>Actinomycetaceae</taxon>
        <taxon>Actinomyces</taxon>
    </lineage>
</organism>
<dbReference type="PROSITE" id="PS50043">
    <property type="entry name" value="HTH_LUXR_2"/>
    <property type="match status" value="1"/>
</dbReference>
<evidence type="ECO:0000259" key="7">
    <source>
        <dbReference type="PROSITE" id="PS50043"/>
    </source>
</evidence>
<dbReference type="SMART" id="SM00448">
    <property type="entry name" value="REC"/>
    <property type="match status" value="1"/>
</dbReference>
<dbReference type="Pfam" id="PF00196">
    <property type="entry name" value="GerE"/>
    <property type="match status" value="1"/>
</dbReference>
<dbReference type="Gene3D" id="3.40.50.2300">
    <property type="match status" value="1"/>
</dbReference>
<feature type="region of interest" description="Disordered" evidence="6">
    <location>
        <begin position="190"/>
        <end position="224"/>
    </location>
</feature>
<dbReference type="PROSITE" id="PS50110">
    <property type="entry name" value="RESPONSE_REGULATORY"/>
    <property type="match status" value="1"/>
</dbReference>
<evidence type="ECO:0000313" key="10">
    <source>
        <dbReference type="Proteomes" id="UP000594637"/>
    </source>
</evidence>
<evidence type="ECO:0000256" key="3">
    <source>
        <dbReference type="ARBA" id="ARBA00023125"/>
    </source>
</evidence>
<evidence type="ECO:0000256" key="1">
    <source>
        <dbReference type="ARBA" id="ARBA00022553"/>
    </source>
</evidence>
<dbReference type="GO" id="GO:0003677">
    <property type="term" value="F:DNA binding"/>
    <property type="evidence" value="ECO:0007669"/>
    <property type="project" value="UniProtKB-KW"/>
</dbReference>
<dbReference type="GO" id="GO:0006355">
    <property type="term" value="P:regulation of DNA-templated transcription"/>
    <property type="evidence" value="ECO:0007669"/>
    <property type="project" value="InterPro"/>
</dbReference>
<reference evidence="9 10" key="1">
    <citation type="submission" date="2020-11" db="EMBL/GenBank/DDBJ databases">
        <title>Actinomyces sp. ZJ750.</title>
        <authorList>
            <person name="Zhou J."/>
        </authorList>
    </citation>
    <scope>NUCLEOTIDE SEQUENCE [LARGE SCALE GENOMIC DNA]</scope>
    <source>
        <strain evidence="9 10">ZJ750</strain>
    </source>
</reference>
<dbReference type="InterPro" id="IPR011006">
    <property type="entry name" value="CheY-like_superfamily"/>
</dbReference>
<gene>
    <name evidence="9" type="ORF">ID810_12025</name>
</gene>
<dbReference type="InterPro" id="IPR036388">
    <property type="entry name" value="WH-like_DNA-bd_sf"/>
</dbReference>
<dbReference type="SMART" id="SM00421">
    <property type="entry name" value="HTH_LUXR"/>
    <property type="match status" value="1"/>
</dbReference>
<dbReference type="CDD" id="cd06170">
    <property type="entry name" value="LuxR_C_like"/>
    <property type="match status" value="1"/>
</dbReference>
<dbReference type="PRINTS" id="PR00038">
    <property type="entry name" value="HTHLUXR"/>
</dbReference>
<dbReference type="AlphaFoldDB" id="A0A7T0LKP9"/>
<dbReference type="PANTHER" id="PTHR43214:SF24">
    <property type="entry name" value="TRANSCRIPTIONAL REGULATORY PROTEIN NARL-RELATED"/>
    <property type="match status" value="1"/>
</dbReference>
<dbReference type="InterPro" id="IPR016032">
    <property type="entry name" value="Sig_transdc_resp-reg_C-effctor"/>
</dbReference>
<dbReference type="EMBL" id="CP063989">
    <property type="protein sequence ID" value="QPL05397.1"/>
    <property type="molecule type" value="Genomic_DNA"/>
</dbReference>
<evidence type="ECO:0000256" key="6">
    <source>
        <dbReference type="SAM" id="MobiDB-lite"/>
    </source>
</evidence>
<dbReference type="SUPFAM" id="SSF52172">
    <property type="entry name" value="CheY-like"/>
    <property type="match status" value="1"/>
</dbReference>
<evidence type="ECO:0000259" key="8">
    <source>
        <dbReference type="PROSITE" id="PS50110"/>
    </source>
</evidence>
<evidence type="ECO:0000313" key="9">
    <source>
        <dbReference type="EMBL" id="QPL05397.1"/>
    </source>
</evidence>
<dbReference type="KEGG" id="arep:ID810_12025"/>
<feature type="region of interest" description="Disordered" evidence="6">
    <location>
        <begin position="1"/>
        <end position="52"/>
    </location>
</feature>
<sequence>MPTSTSAATSSSPATCRGAAHEGLPTRRLGLVSSSTDSPVAGTSSSPPAGPIRVLLVDDDPLTRSAIRQFLRPPDRFTVVGECADGEQAVEAVEGLPVDVVLMDLGMPVMDGVEATRRICAAPTAPQVVVLTTWDVDDAVVRAIEAGASGYLLKVEAPGQLAAALTRVVTGEPVLSPGAMRQLLEHVRTQQTGPDGPWPPTDEATPSTGLMPQTGPTSGPTAGVELTPREREAVAGAAEGLSNEEIGARLYVSASTVKTLLSSAQGRLGARNRTQVAVLAVRGGLI</sequence>
<feature type="modified residue" description="4-aspartylphosphate" evidence="5">
    <location>
        <position position="104"/>
    </location>
</feature>
<dbReference type="PANTHER" id="PTHR43214">
    <property type="entry name" value="TWO-COMPONENT RESPONSE REGULATOR"/>
    <property type="match status" value="1"/>
</dbReference>
<feature type="domain" description="Response regulatory" evidence="8">
    <location>
        <begin position="53"/>
        <end position="169"/>
    </location>
</feature>
<dbReference type="Proteomes" id="UP000594637">
    <property type="component" value="Chromosome"/>
</dbReference>
<dbReference type="InterPro" id="IPR058245">
    <property type="entry name" value="NreC/VraR/RcsB-like_REC"/>
</dbReference>
<keyword evidence="10" id="KW-1185">Reference proteome</keyword>
<dbReference type="CDD" id="cd17535">
    <property type="entry name" value="REC_NarL-like"/>
    <property type="match status" value="1"/>
</dbReference>
<feature type="domain" description="HTH luxR-type" evidence="7">
    <location>
        <begin position="219"/>
        <end position="284"/>
    </location>
</feature>
<feature type="compositionally biased region" description="Polar residues" evidence="6">
    <location>
        <begin position="204"/>
        <end position="220"/>
    </location>
</feature>
<proteinExistence type="predicted"/>
<dbReference type="InterPro" id="IPR039420">
    <property type="entry name" value="WalR-like"/>
</dbReference>
<keyword evidence="1 5" id="KW-0597">Phosphoprotein</keyword>
<dbReference type="Pfam" id="PF00072">
    <property type="entry name" value="Response_reg"/>
    <property type="match status" value="1"/>
</dbReference>
<dbReference type="InterPro" id="IPR000792">
    <property type="entry name" value="Tscrpt_reg_LuxR_C"/>
</dbReference>
<keyword evidence="4" id="KW-0804">Transcription</keyword>
<protein>
    <submittedName>
        <fullName evidence="9">Response regulator transcription factor</fullName>
    </submittedName>
</protein>
<evidence type="ECO:0000256" key="4">
    <source>
        <dbReference type="ARBA" id="ARBA00023163"/>
    </source>
</evidence>
<name>A0A7T0LKP9_9ACTO</name>
<accession>A0A7T0LKP9</accession>
<dbReference type="GO" id="GO:0000160">
    <property type="term" value="P:phosphorelay signal transduction system"/>
    <property type="evidence" value="ECO:0007669"/>
    <property type="project" value="InterPro"/>
</dbReference>
<evidence type="ECO:0000256" key="2">
    <source>
        <dbReference type="ARBA" id="ARBA00023015"/>
    </source>
</evidence>
<feature type="compositionally biased region" description="Polar residues" evidence="6">
    <location>
        <begin position="32"/>
        <end position="47"/>
    </location>
</feature>
<dbReference type="InterPro" id="IPR001789">
    <property type="entry name" value="Sig_transdc_resp-reg_receiver"/>
</dbReference>
<dbReference type="SUPFAM" id="SSF46894">
    <property type="entry name" value="C-terminal effector domain of the bipartite response regulators"/>
    <property type="match status" value="1"/>
</dbReference>
<dbReference type="PROSITE" id="PS00622">
    <property type="entry name" value="HTH_LUXR_1"/>
    <property type="match status" value="1"/>
</dbReference>
<dbReference type="Gene3D" id="1.10.10.10">
    <property type="entry name" value="Winged helix-like DNA-binding domain superfamily/Winged helix DNA-binding domain"/>
    <property type="match status" value="1"/>
</dbReference>
<evidence type="ECO:0000256" key="5">
    <source>
        <dbReference type="PROSITE-ProRule" id="PRU00169"/>
    </source>
</evidence>